<keyword evidence="3" id="KW-1185">Reference proteome</keyword>
<dbReference type="EMBL" id="JAWCUI010000023">
    <property type="protein sequence ID" value="KAL1896316.1"/>
    <property type="molecule type" value="Genomic_DNA"/>
</dbReference>
<comment type="caution">
    <text evidence="2">The sequence shown here is derived from an EMBL/GenBank/DDBJ whole genome shotgun (WGS) entry which is preliminary data.</text>
</comment>
<reference evidence="2 3" key="1">
    <citation type="journal article" date="2024" name="IMA Fungus">
        <title>IMA Genome - F19 : A genome assembly and annotation guide to empower mycologists, including annotated draft genome sequences of Ceratocystis pirilliformis, Diaporthe australafricana, Fusarium ophioides, Paecilomyces lecythidis, and Sporothrix stenoceras.</title>
        <authorList>
            <person name="Aylward J."/>
            <person name="Wilson A.M."/>
            <person name="Visagie C.M."/>
            <person name="Spraker J."/>
            <person name="Barnes I."/>
            <person name="Buitendag C."/>
            <person name="Ceriani C."/>
            <person name="Del Mar Angel L."/>
            <person name="du Plessis D."/>
            <person name="Fuchs T."/>
            <person name="Gasser K."/>
            <person name="Kramer D."/>
            <person name="Li W."/>
            <person name="Munsamy K."/>
            <person name="Piso A."/>
            <person name="Price J.L."/>
            <person name="Sonnekus B."/>
            <person name="Thomas C."/>
            <person name="van der Nest A."/>
            <person name="van Dijk A."/>
            <person name="van Heerden A."/>
            <person name="van Vuuren N."/>
            <person name="Yilmaz N."/>
            <person name="Duong T.A."/>
            <person name="van der Merwe N.A."/>
            <person name="Wingfield M.J."/>
            <person name="Wingfield B.D."/>
        </authorList>
    </citation>
    <scope>NUCLEOTIDE SEQUENCE [LARGE SCALE GENOMIC DNA]</scope>
    <source>
        <strain evidence="2 3">CMW 5346</strain>
    </source>
</reference>
<dbReference type="SUPFAM" id="SSF81296">
    <property type="entry name" value="E set domains"/>
    <property type="match status" value="1"/>
</dbReference>
<accession>A0ABR3Z6P3</accession>
<evidence type="ECO:0008006" key="4">
    <source>
        <dbReference type="Google" id="ProtNLM"/>
    </source>
</evidence>
<dbReference type="Gene3D" id="2.60.40.640">
    <property type="match status" value="1"/>
</dbReference>
<evidence type="ECO:0000313" key="2">
    <source>
        <dbReference type="EMBL" id="KAL1896316.1"/>
    </source>
</evidence>
<organism evidence="2 3">
    <name type="scientific">Sporothrix stenoceras</name>
    <dbReference type="NCBI Taxonomy" id="5173"/>
    <lineage>
        <taxon>Eukaryota</taxon>
        <taxon>Fungi</taxon>
        <taxon>Dikarya</taxon>
        <taxon>Ascomycota</taxon>
        <taxon>Pezizomycotina</taxon>
        <taxon>Sordariomycetes</taxon>
        <taxon>Sordariomycetidae</taxon>
        <taxon>Ophiostomatales</taxon>
        <taxon>Ophiostomataceae</taxon>
        <taxon>Sporothrix</taxon>
    </lineage>
</organism>
<feature type="region of interest" description="Disordered" evidence="1">
    <location>
        <begin position="358"/>
        <end position="389"/>
    </location>
</feature>
<gene>
    <name evidence="2" type="ORF">Sste5346_004700</name>
</gene>
<protein>
    <recommendedName>
        <fullName evidence="4">Arrestin-like N-terminal domain-containing protein</fullName>
    </recommendedName>
</protein>
<dbReference type="InterPro" id="IPR014752">
    <property type="entry name" value="Arrestin-like_C"/>
</dbReference>
<dbReference type="InterPro" id="IPR014756">
    <property type="entry name" value="Ig_E-set"/>
</dbReference>
<name>A0ABR3Z6P3_9PEZI</name>
<proteinExistence type="predicted"/>
<sequence>MKVTLSVNKPLNGHTFQAADKVQGRVDVHLDDISETPEVRVIFQGIAKVTLKPGFDAKAQIGDTHKRQSYKLFTYVQTLHPTEVDGKTLSAPFAFSFPQTVRCCGRANTLKSAVCPLPPSTLLSTPGVKVRVSYGVTAVCRRPGSGLYHRLLHRTVTTRQSITYAPPIAEQLLYGTPPLTPPASPPTSPVNILADPMIEANTNAQAHSHAHAHTQSALQLIRSTAWLPASKLGIEDYGIDTGAPTSKTQQQALLPGCLPPYSPSMTLEAVMPPVITPGQPVDLGLFLRTPRSVLNTVAETGGGLQLCSLSVRLRRQTQARIGASTRIDETTWPIWSVQGSMPIRQEKVDIACGNNSNNVHSESCSRRNSDISEDTTVESERSEDSSNFGKMAGMNLPAACTAAIEGQPGFGTCFASRRYTLEVTMGVAVVSSTLTSKKPVVPASDIQYTKTAIRVMVSEPPPDYERNMSV</sequence>
<evidence type="ECO:0000313" key="3">
    <source>
        <dbReference type="Proteomes" id="UP001583186"/>
    </source>
</evidence>
<evidence type="ECO:0000256" key="1">
    <source>
        <dbReference type="SAM" id="MobiDB-lite"/>
    </source>
</evidence>
<dbReference type="Proteomes" id="UP001583186">
    <property type="component" value="Unassembled WGS sequence"/>
</dbReference>